<accession>A0ABV5JKP2</accession>
<dbReference type="PANTHER" id="PTHR10545">
    <property type="entry name" value="DIAMINE N-ACETYLTRANSFERASE"/>
    <property type="match status" value="1"/>
</dbReference>
<dbReference type="InterPro" id="IPR000182">
    <property type="entry name" value="GNAT_dom"/>
</dbReference>
<reference evidence="4 5" key="1">
    <citation type="submission" date="2024-09" db="EMBL/GenBank/DDBJ databases">
        <authorList>
            <person name="Sun Q."/>
            <person name="Mori K."/>
        </authorList>
    </citation>
    <scope>NUCLEOTIDE SEQUENCE [LARGE SCALE GENOMIC DNA]</scope>
    <source>
        <strain evidence="4 5">CECT 8726</strain>
    </source>
</reference>
<keyword evidence="5" id="KW-1185">Reference proteome</keyword>
<dbReference type="Gene3D" id="3.40.630.30">
    <property type="match status" value="1"/>
</dbReference>
<dbReference type="Proteomes" id="UP001589683">
    <property type="component" value="Unassembled WGS sequence"/>
</dbReference>
<gene>
    <name evidence="4" type="ORF">ACFFUT_16120</name>
</gene>
<evidence type="ECO:0000256" key="2">
    <source>
        <dbReference type="ARBA" id="ARBA00023315"/>
    </source>
</evidence>
<name>A0ABV5JKP2_9RHOB</name>
<dbReference type="SUPFAM" id="SSF55729">
    <property type="entry name" value="Acyl-CoA N-acyltransferases (Nat)"/>
    <property type="match status" value="1"/>
</dbReference>
<dbReference type="PANTHER" id="PTHR10545:SF29">
    <property type="entry name" value="GH14572P-RELATED"/>
    <property type="match status" value="1"/>
</dbReference>
<dbReference type="EMBL" id="JBHMEA010000049">
    <property type="protein sequence ID" value="MFB9233318.1"/>
    <property type="molecule type" value="Genomic_DNA"/>
</dbReference>
<dbReference type="RefSeq" id="WP_213888242.1">
    <property type="nucleotide sequence ID" value="NZ_JAGFNU010000003.1"/>
</dbReference>
<dbReference type="Pfam" id="PF00583">
    <property type="entry name" value="Acetyltransf_1"/>
    <property type="match status" value="1"/>
</dbReference>
<evidence type="ECO:0000256" key="1">
    <source>
        <dbReference type="ARBA" id="ARBA00022679"/>
    </source>
</evidence>
<keyword evidence="1 4" id="KW-0808">Transferase</keyword>
<organism evidence="4 5">
    <name type="scientific">Pseudohalocynthiibacter aestuariivivens</name>
    <dbReference type="NCBI Taxonomy" id="1591409"/>
    <lineage>
        <taxon>Bacteria</taxon>
        <taxon>Pseudomonadati</taxon>
        <taxon>Pseudomonadota</taxon>
        <taxon>Alphaproteobacteria</taxon>
        <taxon>Rhodobacterales</taxon>
        <taxon>Paracoccaceae</taxon>
        <taxon>Pseudohalocynthiibacter</taxon>
    </lineage>
</organism>
<protein>
    <submittedName>
        <fullName evidence="4">GNAT family N-acetyltransferase</fullName>
        <ecNumber evidence="4">2.3.-.-</ecNumber>
    </submittedName>
</protein>
<dbReference type="EC" id="2.3.-.-" evidence="4"/>
<proteinExistence type="predicted"/>
<dbReference type="GO" id="GO:0016746">
    <property type="term" value="F:acyltransferase activity"/>
    <property type="evidence" value="ECO:0007669"/>
    <property type="project" value="UniProtKB-KW"/>
</dbReference>
<dbReference type="InterPro" id="IPR051016">
    <property type="entry name" value="Diverse_Substrate_AcTransf"/>
</dbReference>
<evidence type="ECO:0000313" key="4">
    <source>
        <dbReference type="EMBL" id="MFB9233318.1"/>
    </source>
</evidence>
<evidence type="ECO:0000313" key="5">
    <source>
        <dbReference type="Proteomes" id="UP001589683"/>
    </source>
</evidence>
<dbReference type="PROSITE" id="PS51186">
    <property type="entry name" value="GNAT"/>
    <property type="match status" value="1"/>
</dbReference>
<comment type="caution">
    <text evidence="4">The sequence shown here is derived from an EMBL/GenBank/DDBJ whole genome shotgun (WGS) entry which is preliminary data.</text>
</comment>
<sequence>MSMLHLAEPSDMDKLLPLVERYHAFENIQTTEAERRAALEVLFSGEVQAAIWLIGPRRAPVGYIAISFGFSIELGGRDAFVDEFYIRESVRGRGMGGQTMSTVVPMLREMGVKALHMEVDHENTGATKFYKKAGFEARSKYFLMTRTL</sequence>
<dbReference type="InterPro" id="IPR016181">
    <property type="entry name" value="Acyl_CoA_acyltransferase"/>
</dbReference>
<evidence type="ECO:0000259" key="3">
    <source>
        <dbReference type="PROSITE" id="PS51186"/>
    </source>
</evidence>
<keyword evidence="2 4" id="KW-0012">Acyltransferase</keyword>
<feature type="domain" description="N-acetyltransferase" evidence="3">
    <location>
        <begin position="2"/>
        <end position="148"/>
    </location>
</feature>